<keyword evidence="2" id="KW-0862">Zinc</keyword>
<dbReference type="Gene3D" id="3.30.70.360">
    <property type="match status" value="1"/>
</dbReference>
<keyword evidence="4" id="KW-1185">Reference proteome</keyword>
<accession>A0A660L7A6</accession>
<organism evidence="3 4">
    <name type="scientific">Solirubrobacter pauli</name>
    <dbReference type="NCBI Taxonomy" id="166793"/>
    <lineage>
        <taxon>Bacteria</taxon>
        <taxon>Bacillati</taxon>
        <taxon>Actinomycetota</taxon>
        <taxon>Thermoleophilia</taxon>
        <taxon>Solirubrobacterales</taxon>
        <taxon>Solirubrobacteraceae</taxon>
        <taxon>Solirubrobacter</taxon>
    </lineage>
</organism>
<dbReference type="EMBL" id="RBIL01000001">
    <property type="protein sequence ID" value="RKQ90266.1"/>
    <property type="molecule type" value="Genomic_DNA"/>
</dbReference>
<keyword evidence="1" id="KW-0378">Hydrolase</keyword>
<comment type="caution">
    <text evidence="3">The sequence shown here is derived from an EMBL/GenBank/DDBJ whole genome shotgun (WGS) entry which is preliminary data.</text>
</comment>
<reference evidence="3 4" key="1">
    <citation type="submission" date="2018-10" db="EMBL/GenBank/DDBJ databases">
        <title>Genomic Encyclopedia of Archaeal and Bacterial Type Strains, Phase II (KMG-II): from individual species to whole genera.</title>
        <authorList>
            <person name="Goeker M."/>
        </authorList>
    </citation>
    <scope>NUCLEOTIDE SEQUENCE [LARGE SCALE GENOMIC DNA]</scope>
    <source>
        <strain evidence="3 4">DSM 14954</strain>
    </source>
</reference>
<dbReference type="Gene3D" id="3.40.630.10">
    <property type="entry name" value="Zn peptidases"/>
    <property type="match status" value="1"/>
</dbReference>
<dbReference type="SUPFAM" id="SSF53187">
    <property type="entry name" value="Zn-dependent exopeptidases"/>
    <property type="match status" value="1"/>
</dbReference>
<evidence type="ECO:0000256" key="2">
    <source>
        <dbReference type="ARBA" id="ARBA00022833"/>
    </source>
</evidence>
<dbReference type="PANTHER" id="PTHR43808">
    <property type="entry name" value="ACETYLORNITHINE DEACETYLASE"/>
    <property type="match status" value="1"/>
</dbReference>
<sequence length="441" mass="47129">MAEGEPGALDATEQALVARIAQRRDEIVALACELIAFDTTSRSGIEAPARDEAALQRTLASRLERAGAEIDLWEPAPEDVADHPLSVPGIAFAGRPQLAATLRGSGGGASLLLNGHIDVVPARREEGWTADPFDPQVSGGRIVGRGACDMKGGIASMVVAAEALAELGELRGDVIVCTNTDEESSGVGGLACARRGVRADYAIVPEPSSLHVWPACRGTVYCTIEIAGRAGHAEQEHPHWRDGGAVNAIEKGRFLLDGVDRLRAEWRSRADLRHPLLDPPDIVPTRFVGDAGWHVTIPDRAEIDLSVLILPAQADARGWTSDAQAEVEDFLQRWCATDSWLAEHPPTFRWYTEVNPSETPTDAASVQALLAANRALGLPTELGGLGSWYDGATFALEASTPALMYGPRAIDWAHTVDEYVPVDDLVACAQGIAIAGWRLCR</sequence>
<dbReference type="Proteomes" id="UP000278962">
    <property type="component" value="Unassembled WGS sequence"/>
</dbReference>
<evidence type="ECO:0000256" key="1">
    <source>
        <dbReference type="ARBA" id="ARBA00022801"/>
    </source>
</evidence>
<dbReference type="PANTHER" id="PTHR43808:SF25">
    <property type="entry name" value="PEPTIDASE M20 DIMERISATION DOMAIN-CONTAINING PROTEIN"/>
    <property type="match status" value="1"/>
</dbReference>
<dbReference type="Pfam" id="PF01546">
    <property type="entry name" value="Peptidase_M20"/>
    <property type="match status" value="1"/>
</dbReference>
<dbReference type="InterPro" id="IPR050072">
    <property type="entry name" value="Peptidase_M20A"/>
</dbReference>
<dbReference type="InterPro" id="IPR002933">
    <property type="entry name" value="Peptidase_M20"/>
</dbReference>
<dbReference type="AlphaFoldDB" id="A0A660L7A6"/>
<protein>
    <submittedName>
        <fullName evidence="3">Acetylornithine deacetylase</fullName>
    </submittedName>
</protein>
<gene>
    <name evidence="3" type="ORF">C8N24_0066</name>
</gene>
<evidence type="ECO:0000313" key="4">
    <source>
        <dbReference type="Proteomes" id="UP000278962"/>
    </source>
</evidence>
<dbReference type="PROSITE" id="PS00758">
    <property type="entry name" value="ARGE_DAPE_CPG2_1"/>
    <property type="match status" value="1"/>
</dbReference>
<evidence type="ECO:0000313" key="3">
    <source>
        <dbReference type="EMBL" id="RKQ90266.1"/>
    </source>
</evidence>
<proteinExistence type="predicted"/>
<dbReference type="GO" id="GO:0016787">
    <property type="term" value="F:hydrolase activity"/>
    <property type="evidence" value="ECO:0007669"/>
    <property type="project" value="UniProtKB-KW"/>
</dbReference>
<dbReference type="RefSeq" id="WP_170178742.1">
    <property type="nucleotide sequence ID" value="NZ_RBIL01000001.1"/>
</dbReference>
<dbReference type="InterPro" id="IPR001261">
    <property type="entry name" value="ArgE/DapE_CS"/>
</dbReference>
<name>A0A660L7A6_9ACTN</name>